<proteinExistence type="predicted"/>
<feature type="region of interest" description="Disordered" evidence="1">
    <location>
        <begin position="554"/>
        <end position="666"/>
    </location>
</feature>
<feature type="region of interest" description="Disordered" evidence="1">
    <location>
        <begin position="1118"/>
        <end position="1157"/>
    </location>
</feature>
<feature type="compositionally biased region" description="Basic and acidic residues" evidence="1">
    <location>
        <begin position="708"/>
        <end position="718"/>
    </location>
</feature>
<feature type="compositionally biased region" description="Low complexity" evidence="1">
    <location>
        <begin position="216"/>
        <end position="233"/>
    </location>
</feature>
<feature type="region of interest" description="Disordered" evidence="1">
    <location>
        <begin position="142"/>
        <end position="161"/>
    </location>
</feature>
<feature type="compositionally biased region" description="Polar residues" evidence="1">
    <location>
        <begin position="853"/>
        <end position="865"/>
    </location>
</feature>
<feature type="compositionally biased region" description="Polar residues" evidence="1">
    <location>
        <begin position="470"/>
        <end position="483"/>
    </location>
</feature>
<feature type="region of interest" description="Disordered" evidence="1">
    <location>
        <begin position="1033"/>
        <end position="1088"/>
    </location>
</feature>
<feature type="region of interest" description="Disordered" evidence="1">
    <location>
        <begin position="685"/>
        <end position="867"/>
    </location>
</feature>
<keyword evidence="3" id="KW-1185">Reference proteome</keyword>
<feature type="compositionally biased region" description="Polar residues" evidence="1">
    <location>
        <begin position="525"/>
        <end position="536"/>
    </location>
</feature>
<feature type="region of interest" description="Disordered" evidence="1">
    <location>
        <begin position="171"/>
        <end position="273"/>
    </location>
</feature>
<feature type="compositionally biased region" description="Polar residues" evidence="1">
    <location>
        <begin position="1074"/>
        <end position="1083"/>
    </location>
</feature>
<protein>
    <submittedName>
        <fullName evidence="2">Uncharacterized protein</fullName>
    </submittedName>
</protein>
<feature type="region of interest" description="Disordered" evidence="1">
    <location>
        <begin position="286"/>
        <end position="440"/>
    </location>
</feature>
<feature type="compositionally biased region" description="Pro residues" evidence="1">
    <location>
        <begin position="234"/>
        <end position="248"/>
    </location>
</feature>
<feature type="compositionally biased region" description="Polar residues" evidence="1">
    <location>
        <begin position="790"/>
        <end position="812"/>
    </location>
</feature>
<feature type="region of interest" description="Disordered" evidence="1">
    <location>
        <begin position="454"/>
        <end position="536"/>
    </location>
</feature>
<dbReference type="PRINTS" id="PR01217">
    <property type="entry name" value="PRICHEXTENSN"/>
</dbReference>
<dbReference type="AlphaFoldDB" id="A0AA35KIA0"/>
<feature type="compositionally biased region" description="Polar residues" evidence="1">
    <location>
        <begin position="694"/>
        <end position="707"/>
    </location>
</feature>
<feature type="compositionally biased region" description="Polar residues" evidence="1">
    <location>
        <begin position="392"/>
        <end position="413"/>
    </location>
</feature>
<dbReference type="PANTHER" id="PTHR35077">
    <property type="entry name" value="SIMILAR TO AI661453 PROTEIN"/>
    <property type="match status" value="1"/>
</dbReference>
<feature type="compositionally biased region" description="Pro residues" evidence="1">
    <location>
        <begin position="171"/>
        <end position="215"/>
    </location>
</feature>
<organism evidence="2 3">
    <name type="scientific">Podarcis lilfordi</name>
    <name type="common">Lilford's wall lizard</name>
    <dbReference type="NCBI Taxonomy" id="74358"/>
    <lineage>
        <taxon>Eukaryota</taxon>
        <taxon>Metazoa</taxon>
        <taxon>Chordata</taxon>
        <taxon>Craniata</taxon>
        <taxon>Vertebrata</taxon>
        <taxon>Euteleostomi</taxon>
        <taxon>Lepidosauria</taxon>
        <taxon>Squamata</taxon>
        <taxon>Bifurcata</taxon>
        <taxon>Unidentata</taxon>
        <taxon>Episquamata</taxon>
        <taxon>Laterata</taxon>
        <taxon>Lacertibaenia</taxon>
        <taxon>Lacertidae</taxon>
        <taxon>Podarcis</taxon>
    </lineage>
</organism>
<accession>A0AA35KIA0</accession>
<sequence length="1157" mass="124360">MKKNHSVQGTISRLFGKKHASNNSTTSLYVTNPPWIFTQEVTTDNLARTGEVDGIYYGDNRFASVTDSGTATLKPRPRVRPLLTFLPLNAQEPHGVAVPTPSVPEGFEEKPALGLASQINGNYRKYNSVLDLRPKAFEENYLDDEYIPPPPPVPPPPPPPMVDVPPPPMEVPPPPPMEVPPPPPMEAPPPPSVEPPPPPMVPPPPPPLPGMPAPSPSSLAPPSFSYSNLSSPSTPSPPDFIPPTPPPLAFRDGKAPRMPPISPALHTPPFSNGVSKWKSETVLNLRQPETIFPNPNLASPSTPTHKVSLLPQSSPEPHLTFPRSLKVPPPTPVRTSSISSAEKESSPRDEQLPKLTPHSRPALPSNFTVRSAATVHPEGEVAGKATVEKPSMLTTEAGSSKRTSDSNGSSASLLKQEAPPGKETDSSDWASSDDEDWKERSNLDKLKHELSALLSSSCRKEDRPLDRTVSPKTKANVTNSNQVIPDEPKQARPAVTSPKSPAVTESEGKGIRPANTPSMGKASPSDASSTLDNKSTSVQANSVLKFKDELEALLSPTKDGGPPLAFANLRHTPEPKKQVTLQFGGSQTNSSEPGLPKPTASPNTPTKEVTEKEPKISSTSAGHSAPDNTCKPPASPLKPKNELLVPSAPSPASSGTASPLLNASPNTDFSLFQYKMHRTRFGSIDSLASASSSQTTEDGTTSTNNNENQRDSAERRPSETSTSSWKTEKMNSEVLVHPVTGEKVERGSPMALLLAAQQRAQRGRSSASASRQNSYLSERPQFKLSEKLHSNSQSETGSPTIYYSDSKPNSVTIVPKSPQKESLAASENKQRNGAGIPDSSTLGLSEGQRDQKPQTFSSASEQCGNAQKVKEMNVSQNLPSSNRHGTSMLVQGLLSHSRQEAPLHSLTAPQNHAKDNNDEVEEGFDYEIIPPPPEFSNDAQVVPDDSSKGEENHKALNIPGGNQASNKQLNSNPSSYNYSNSYSLTSKSILENSMRPSAYSHHYPGGSYSSSYLSSYDNSRPLIKKRLYVTETDRSYSRPTMSSRSMSTPTSSYGHSTMSYNSQAAEGMRRANSTHRNGPNSAQGRRVSLELPGKMVTYSNAASEAMYKGQNGEYTTNTAAAGRASHGNQQYSGTANTFTVRPGARQPISYSYQGGLR</sequence>
<dbReference type="EMBL" id="OX395131">
    <property type="protein sequence ID" value="CAI5777794.1"/>
    <property type="molecule type" value="Genomic_DNA"/>
</dbReference>
<feature type="compositionally biased region" description="Low complexity" evidence="1">
    <location>
        <begin position="643"/>
        <end position="661"/>
    </location>
</feature>
<gene>
    <name evidence="2" type="ORF">PODLI_1B010810</name>
</gene>
<feature type="compositionally biased region" description="Pro residues" evidence="1">
    <location>
        <begin position="147"/>
        <end position="161"/>
    </location>
</feature>
<feature type="region of interest" description="Disordered" evidence="1">
    <location>
        <begin position="924"/>
        <end position="974"/>
    </location>
</feature>
<evidence type="ECO:0000313" key="2">
    <source>
        <dbReference type="EMBL" id="CAI5777794.1"/>
    </source>
</evidence>
<reference evidence="2" key="1">
    <citation type="submission" date="2022-12" db="EMBL/GenBank/DDBJ databases">
        <authorList>
            <person name="Alioto T."/>
            <person name="Alioto T."/>
            <person name="Gomez Garrido J."/>
        </authorList>
    </citation>
    <scope>NUCLEOTIDE SEQUENCE</scope>
</reference>
<feature type="compositionally biased region" description="Polar residues" evidence="1">
    <location>
        <begin position="960"/>
        <end position="969"/>
    </location>
</feature>
<feature type="compositionally biased region" description="Basic and acidic residues" evidence="1">
    <location>
        <begin position="341"/>
        <end position="352"/>
    </location>
</feature>
<feature type="compositionally biased region" description="Basic and acidic residues" evidence="1">
    <location>
        <begin position="945"/>
        <end position="954"/>
    </location>
</feature>
<feature type="compositionally biased region" description="Low complexity" evidence="1">
    <location>
        <begin position="1037"/>
        <end position="1053"/>
    </location>
</feature>
<feature type="compositionally biased region" description="Polar residues" evidence="1">
    <location>
        <begin position="1126"/>
        <end position="1139"/>
    </location>
</feature>
<name>A0AA35KIA0_9SAUR</name>
<feature type="compositionally biased region" description="Basic and acidic residues" evidence="1">
    <location>
        <begin position="780"/>
        <end position="789"/>
    </location>
</feature>
<feature type="compositionally biased region" description="Polar residues" evidence="1">
    <location>
        <begin position="1054"/>
        <end position="1064"/>
    </location>
</feature>
<feature type="compositionally biased region" description="Polar residues" evidence="1">
    <location>
        <begin position="296"/>
        <end position="315"/>
    </location>
</feature>
<dbReference type="Proteomes" id="UP001178461">
    <property type="component" value="Chromosome 6"/>
</dbReference>
<dbReference type="PANTHER" id="PTHR35077:SF2">
    <property type="entry name" value="SIMILAR TO AI661453 PROTEIN"/>
    <property type="match status" value="1"/>
</dbReference>
<feature type="compositionally biased region" description="Polar residues" evidence="1">
    <location>
        <begin position="1148"/>
        <end position="1157"/>
    </location>
</feature>
<feature type="compositionally biased region" description="Low complexity" evidence="1">
    <location>
        <begin position="751"/>
        <end position="777"/>
    </location>
</feature>
<evidence type="ECO:0000256" key="1">
    <source>
        <dbReference type="SAM" id="MobiDB-lite"/>
    </source>
</evidence>
<evidence type="ECO:0000313" key="3">
    <source>
        <dbReference type="Proteomes" id="UP001178461"/>
    </source>
</evidence>
<feature type="compositionally biased region" description="Polar residues" evidence="1">
    <location>
        <begin position="579"/>
        <end position="592"/>
    </location>
</feature>